<dbReference type="EMBL" id="AGAZ01000070">
    <property type="protein sequence ID" value="EGZ44603.1"/>
    <property type="molecule type" value="Genomic_DNA"/>
</dbReference>
<dbReference type="NCBIfam" id="TIGR03367">
    <property type="entry name" value="queuosine_QueD"/>
    <property type="match status" value="1"/>
</dbReference>
<dbReference type="SUPFAM" id="SSF55620">
    <property type="entry name" value="Tetrahydrobiopterin biosynthesis enzymes-like"/>
    <property type="match status" value="1"/>
</dbReference>
<reference evidence="14 15" key="1">
    <citation type="submission" date="2011-06" db="EMBL/GenBank/DDBJ databases">
        <authorList>
            <person name="Muzny D."/>
            <person name="Qin X."/>
            <person name="Deng J."/>
            <person name="Jiang H."/>
            <person name="Liu Y."/>
            <person name="Qu J."/>
            <person name="Song X.-Z."/>
            <person name="Zhang L."/>
            <person name="Thornton R."/>
            <person name="Coyle M."/>
            <person name="Francisco L."/>
            <person name="Jackson L."/>
            <person name="Javaid M."/>
            <person name="Korchina V."/>
            <person name="Kovar C."/>
            <person name="Mata R."/>
            <person name="Mathew T."/>
            <person name="Ngo R."/>
            <person name="Nguyen L."/>
            <person name="Nguyen N."/>
            <person name="Okwuonu G."/>
            <person name="Ongeri F."/>
            <person name="Pham C."/>
            <person name="Simmons D."/>
            <person name="Wilczek-Boney K."/>
            <person name="Hale W."/>
            <person name="Jakkamsetti A."/>
            <person name="Pham P."/>
            <person name="Ruth R."/>
            <person name="San Lucas F."/>
            <person name="Warren J."/>
            <person name="Zhang J."/>
            <person name="Zhao Z."/>
            <person name="Zhou C."/>
            <person name="Zhu D."/>
            <person name="Lee S."/>
            <person name="Bess C."/>
            <person name="Blankenburg K."/>
            <person name="Forbes L."/>
            <person name="Fu Q."/>
            <person name="Gubbala S."/>
            <person name="Hirani K."/>
            <person name="Jayaseelan J.C."/>
            <person name="Lara F."/>
            <person name="Munidasa M."/>
            <person name="Palculict T."/>
            <person name="Patil S."/>
            <person name="Pu L.-L."/>
            <person name="Saada N."/>
            <person name="Tang L."/>
            <person name="Weissenberger G."/>
            <person name="Zhu Y."/>
            <person name="Hemphill L."/>
            <person name="Shang Y."/>
            <person name="Youmans B."/>
            <person name="Ayvaz T."/>
            <person name="Ross M."/>
            <person name="Santibanez J."/>
            <person name="Aqrawi P."/>
            <person name="Gross S."/>
            <person name="Joshi V."/>
            <person name="Fowler G."/>
            <person name="Nazareth L."/>
            <person name="Reid J."/>
            <person name="Worley K."/>
            <person name="Petrosino J."/>
            <person name="Highlander S."/>
            <person name="Gibbs R."/>
        </authorList>
    </citation>
    <scope>NUCLEOTIDE SEQUENCE [LARGE SCALE GENOMIC DNA]</scope>
    <source>
        <strain evidence="14 15">9715</strain>
    </source>
</reference>
<evidence type="ECO:0000256" key="3">
    <source>
        <dbReference type="ARBA" id="ARBA00008900"/>
    </source>
</evidence>
<protein>
    <recommendedName>
        <fullName evidence="5">6-carboxy-5,6,7,8-tetrahydropterin synthase</fullName>
        <ecNumber evidence="4">4.1.2.50</ecNumber>
    </recommendedName>
    <alternativeName>
        <fullName evidence="10">Queuosine biosynthesis protein QueD</fullName>
    </alternativeName>
</protein>
<dbReference type="AlphaFoldDB" id="G4CSP7"/>
<dbReference type="PANTHER" id="PTHR12589:SF7">
    <property type="entry name" value="6-PYRUVOYL TETRAHYDROBIOPTERIN SYNTHASE"/>
    <property type="match status" value="1"/>
</dbReference>
<feature type="active site" description="Proton acceptor" evidence="12">
    <location>
        <position position="34"/>
    </location>
</feature>
<keyword evidence="7" id="KW-0671">Queuosine biosynthesis</keyword>
<comment type="pathway">
    <text evidence="2">Purine metabolism; 7-cyano-7-deazaguanine biosynthesis.</text>
</comment>
<name>G4CSP7_9NEIS</name>
<sequence>MLKLSDRPLQQTMKITKIFTFDSSHMLDGHDGKCQNLHGHTYKLEVVVAGGLIKSGAKDGMVMDFADLKTIVKHTIIEPFDHAFIYNGNNPRESQIAALLEGWNMKTMRLDFRTTAENMAAYMYACLKNAGLHVSLIRLWETPTSCAECDGV</sequence>
<dbReference type="PATRIC" id="fig|1030841.3.peg.2120"/>
<evidence type="ECO:0000313" key="14">
    <source>
        <dbReference type="EMBL" id="EGZ44603.1"/>
    </source>
</evidence>
<keyword evidence="6 13" id="KW-0479">Metal-binding</keyword>
<evidence type="ECO:0000313" key="15">
    <source>
        <dbReference type="Proteomes" id="UP000005336"/>
    </source>
</evidence>
<proteinExistence type="inferred from homology"/>
<dbReference type="GO" id="GO:0070497">
    <property type="term" value="F:6-carboxytetrahydropterin synthase activity"/>
    <property type="evidence" value="ECO:0007669"/>
    <property type="project" value="UniProtKB-EC"/>
</dbReference>
<keyword evidence="8 13" id="KW-0862">Zinc</keyword>
<dbReference type="Proteomes" id="UP000005336">
    <property type="component" value="Unassembled WGS sequence"/>
</dbReference>
<feature type="binding site" evidence="13">
    <location>
        <position position="38"/>
    </location>
    <ligand>
        <name>Zn(2+)</name>
        <dbReference type="ChEBI" id="CHEBI:29105"/>
    </ligand>
</feature>
<evidence type="ECO:0000256" key="10">
    <source>
        <dbReference type="ARBA" id="ARBA00031449"/>
    </source>
</evidence>
<evidence type="ECO:0000256" key="2">
    <source>
        <dbReference type="ARBA" id="ARBA00005061"/>
    </source>
</evidence>
<evidence type="ECO:0000256" key="13">
    <source>
        <dbReference type="PIRSR" id="PIRSR006113-2"/>
    </source>
</evidence>
<dbReference type="InterPro" id="IPR007115">
    <property type="entry name" value="6-PTP_synth/QueD"/>
</dbReference>
<comment type="function">
    <text evidence="1">Catalyzes the conversion of 7,8-dihydroneopterin triphosphate (H2NTP) to 6-carboxy-5,6,7,8-tetrahydropterin (CPH4) and acetaldehyde.</text>
</comment>
<evidence type="ECO:0000256" key="12">
    <source>
        <dbReference type="PIRSR" id="PIRSR006113-1"/>
    </source>
</evidence>
<accession>G4CSP7</accession>
<evidence type="ECO:0000256" key="7">
    <source>
        <dbReference type="ARBA" id="ARBA00022785"/>
    </source>
</evidence>
<feature type="active site" description="Charge relay system" evidence="12">
    <location>
        <position position="141"/>
    </location>
</feature>
<comment type="caution">
    <text evidence="14">The sequence shown here is derived from an EMBL/GenBank/DDBJ whole genome shotgun (WGS) entry which is preliminary data.</text>
</comment>
<feature type="binding site" evidence="13">
    <location>
        <position position="40"/>
    </location>
    <ligand>
        <name>Zn(2+)</name>
        <dbReference type="ChEBI" id="CHEBI:29105"/>
    </ligand>
</feature>
<dbReference type="STRING" id="1030841.HMPREF9370_2129"/>
<dbReference type="PANTHER" id="PTHR12589">
    <property type="entry name" value="PYRUVOYL TETRAHYDROBIOPTERIN SYNTHASE"/>
    <property type="match status" value="1"/>
</dbReference>
<evidence type="ECO:0000256" key="9">
    <source>
        <dbReference type="ARBA" id="ARBA00023239"/>
    </source>
</evidence>
<dbReference type="FunFam" id="3.30.479.10:FF:000011">
    <property type="entry name" value="6-carboxy-5,6,7,8-tetrahydropterin synthase"/>
    <property type="match status" value="1"/>
</dbReference>
<dbReference type="Pfam" id="PF01242">
    <property type="entry name" value="PTPS"/>
    <property type="match status" value="1"/>
</dbReference>
<evidence type="ECO:0000256" key="5">
    <source>
        <dbReference type="ARBA" id="ARBA00018141"/>
    </source>
</evidence>
<evidence type="ECO:0000256" key="8">
    <source>
        <dbReference type="ARBA" id="ARBA00022833"/>
    </source>
</evidence>
<evidence type="ECO:0000256" key="1">
    <source>
        <dbReference type="ARBA" id="ARBA00002285"/>
    </source>
</evidence>
<keyword evidence="9 14" id="KW-0456">Lyase</keyword>
<feature type="active site" description="Charge relay system" evidence="12">
    <location>
        <position position="82"/>
    </location>
</feature>
<comment type="similarity">
    <text evidence="3">Belongs to the PTPS family. QueD subfamily.</text>
</comment>
<organism evidence="14 15">
    <name type="scientific">Neisseria wadsworthii 9715</name>
    <dbReference type="NCBI Taxonomy" id="1030841"/>
    <lineage>
        <taxon>Bacteria</taxon>
        <taxon>Pseudomonadati</taxon>
        <taxon>Pseudomonadota</taxon>
        <taxon>Betaproteobacteria</taxon>
        <taxon>Neisseriales</taxon>
        <taxon>Neisseriaceae</taxon>
        <taxon>Neisseria</taxon>
    </lineage>
</organism>
<dbReference type="UniPathway" id="UPA00391"/>
<dbReference type="EC" id="4.1.2.50" evidence="4"/>
<dbReference type="Gene3D" id="3.30.479.10">
    <property type="entry name" value="6-pyruvoyl tetrahydropterin synthase/QueD"/>
    <property type="match status" value="1"/>
</dbReference>
<gene>
    <name evidence="14" type="primary">ptpS</name>
    <name evidence="14" type="ORF">HMPREF9370_2129</name>
</gene>
<evidence type="ECO:0000256" key="4">
    <source>
        <dbReference type="ARBA" id="ARBA00012982"/>
    </source>
</evidence>
<comment type="catalytic activity">
    <reaction evidence="11">
        <text>7,8-dihydroneopterin 3'-triphosphate + H2O = 6-carboxy-5,6,7,8-tetrahydropterin + triphosphate + acetaldehyde + 2 H(+)</text>
        <dbReference type="Rhea" id="RHEA:27966"/>
        <dbReference type="ChEBI" id="CHEBI:15343"/>
        <dbReference type="ChEBI" id="CHEBI:15377"/>
        <dbReference type="ChEBI" id="CHEBI:15378"/>
        <dbReference type="ChEBI" id="CHEBI:18036"/>
        <dbReference type="ChEBI" id="CHEBI:58462"/>
        <dbReference type="ChEBI" id="CHEBI:61032"/>
        <dbReference type="EC" id="4.1.2.50"/>
    </reaction>
</comment>
<dbReference type="PIRSF" id="PIRSF006113">
    <property type="entry name" value="PTP_synth"/>
    <property type="match status" value="1"/>
</dbReference>
<dbReference type="GO" id="GO:0046872">
    <property type="term" value="F:metal ion binding"/>
    <property type="evidence" value="ECO:0007669"/>
    <property type="project" value="UniProtKB-KW"/>
</dbReference>
<feature type="binding site" evidence="13">
    <location>
        <position position="25"/>
    </location>
    <ligand>
        <name>Zn(2+)</name>
        <dbReference type="ChEBI" id="CHEBI:29105"/>
    </ligand>
</feature>
<evidence type="ECO:0000256" key="6">
    <source>
        <dbReference type="ARBA" id="ARBA00022723"/>
    </source>
</evidence>
<dbReference type="InterPro" id="IPR038418">
    <property type="entry name" value="6-PTP_synth/QueD_sf"/>
</dbReference>
<dbReference type="HOGENOM" id="CLU_111016_1_1_4"/>
<evidence type="ECO:0000256" key="11">
    <source>
        <dbReference type="ARBA" id="ARBA00048807"/>
    </source>
</evidence>
<dbReference type="GO" id="GO:0008616">
    <property type="term" value="P:tRNA queuosine(34) biosynthetic process"/>
    <property type="evidence" value="ECO:0007669"/>
    <property type="project" value="UniProtKB-KW"/>
</dbReference>
<comment type="cofactor">
    <cofactor evidence="13">
        <name>Zn(2+)</name>
        <dbReference type="ChEBI" id="CHEBI:29105"/>
    </cofactor>
    <text evidence="13">Binds 1 zinc ion per subunit.</text>
</comment>
<keyword evidence="15" id="KW-1185">Reference proteome</keyword>